<reference evidence="3" key="1">
    <citation type="submission" date="2019-10" db="EMBL/GenBank/DDBJ databases">
        <title>Draft genome sequece of Microseira wollei NIES-4236.</title>
        <authorList>
            <person name="Yamaguchi H."/>
            <person name="Suzuki S."/>
            <person name="Kawachi M."/>
        </authorList>
    </citation>
    <scope>NUCLEOTIDE SEQUENCE</scope>
    <source>
        <strain evidence="3">NIES-4236</strain>
    </source>
</reference>
<dbReference type="EMBL" id="BLAY01000026">
    <property type="protein sequence ID" value="GET37330.1"/>
    <property type="molecule type" value="Genomic_DNA"/>
</dbReference>
<dbReference type="InterPro" id="IPR001304">
    <property type="entry name" value="C-type_lectin-like"/>
</dbReference>
<organism evidence="3 4">
    <name type="scientific">Microseira wollei NIES-4236</name>
    <dbReference type="NCBI Taxonomy" id="2530354"/>
    <lineage>
        <taxon>Bacteria</taxon>
        <taxon>Bacillati</taxon>
        <taxon>Cyanobacteriota</taxon>
        <taxon>Cyanophyceae</taxon>
        <taxon>Oscillatoriophycideae</taxon>
        <taxon>Aerosakkonematales</taxon>
        <taxon>Aerosakkonemataceae</taxon>
        <taxon>Microseira</taxon>
    </lineage>
</organism>
<proteinExistence type="predicted"/>
<accession>A0AAV3XB46</accession>
<feature type="signal peptide" evidence="1">
    <location>
        <begin position="1"/>
        <end position="27"/>
    </location>
</feature>
<protein>
    <submittedName>
        <fullName evidence="3">Hemagglutinin/hemolysin-like protein</fullName>
    </submittedName>
</protein>
<dbReference type="Pfam" id="PF00059">
    <property type="entry name" value="Lectin_C"/>
    <property type="match status" value="1"/>
</dbReference>
<dbReference type="PANTHER" id="PTHR22803">
    <property type="entry name" value="MANNOSE, PHOSPHOLIPASE, LECTIN RECEPTOR RELATED"/>
    <property type="match status" value="1"/>
</dbReference>
<sequence length="504" mass="56278">MSVMKKLSMAAIGAMLFTMETGIPAQAQSNIKQPIHYNSVNRHKYFFIDPAANGPFLSNWHRTQYAANRSSGNLVTINDAAEQNWLVKNFGGKELFWIGLSDFAKEGDFRWVNNGQRPQYTNWWPGEPNNAYYNEDFVVMNWAAPGKWNDVLGIGTNPGGFNSDSIRGIVEFEGLTVPTNGSKASLLFQEVGGVLLPGWDHVGLYFNGYVYESTKPTTEGLYWNPESRKYEPVDNVNGVQKERSRGVFRAFPSSNTLEIPISYDLANKMADKINSKVRSAGYQYLTLPGMLQGNFLPFKQKGWLDNNFTCVGLIEWAAESVGHRGGQGFIPWYQEFIYIPYLNVSIPTLTPQIMYWAVISPNSFSNPGNYLHSLLDPVDFILTDSLGRRFGYTAELGLVNEIPDAFYSGDGWAEQFYIPNLPSGDYKLDLFGLDDEANIAIGNSTIGTLFSGFLAKGETRTLTFHLPELELEPKSVPESSSELGVFAIGALGISLRLKRQQKTI</sequence>
<gene>
    <name evidence="3" type="ORF">MiSe_20830</name>
</gene>
<keyword evidence="4" id="KW-1185">Reference proteome</keyword>
<evidence type="ECO:0000256" key="1">
    <source>
        <dbReference type="SAM" id="SignalP"/>
    </source>
</evidence>
<dbReference type="SMART" id="SM00034">
    <property type="entry name" value="CLECT"/>
    <property type="match status" value="1"/>
</dbReference>
<dbReference type="SUPFAM" id="SSF56436">
    <property type="entry name" value="C-type lectin-like"/>
    <property type="match status" value="1"/>
</dbReference>
<dbReference type="PROSITE" id="PS50041">
    <property type="entry name" value="C_TYPE_LECTIN_2"/>
    <property type="match status" value="1"/>
</dbReference>
<dbReference type="InterPro" id="IPR016187">
    <property type="entry name" value="CTDL_fold"/>
</dbReference>
<feature type="chain" id="PRO_5043528481" evidence="1">
    <location>
        <begin position="28"/>
        <end position="504"/>
    </location>
</feature>
<dbReference type="Proteomes" id="UP001050975">
    <property type="component" value="Unassembled WGS sequence"/>
</dbReference>
<feature type="domain" description="C-type lectin" evidence="2">
    <location>
        <begin position="40"/>
        <end position="150"/>
    </location>
</feature>
<evidence type="ECO:0000313" key="4">
    <source>
        <dbReference type="Proteomes" id="UP001050975"/>
    </source>
</evidence>
<dbReference type="CDD" id="cd00037">
    <property type="entry name" value="CLECT"/>
    <property type="match status" value="1"/>
</dbReference>
<dbReference type="AlphaFoldDB" id="A0AAV3XB46"/>
<evidence type="ECO:0000313" key="3">
    <source>
        <dbReference type="EMBL" id="GET37330.1"/>
    </source>
</evidence>
<dbReference type="InterPro" id="IPR050111">
    <property type="entry name" value="C-type_lectin/snaclec_domain"/>
</dbReference>
<evidence type="ECO:0000259" key="2">
    <source>
        <dbReference type="PROSITE" id="PS50041"/>
    </source>
</evidence>
<dbReference type="InterPro" id="IPR016186">
    <property type="entry name" value="C-type_lectin-like/link_sf"/>
</dbReference>
<comment type="caution">
    <text evidence="3">The sequence shown here is derived from an EMBL/GenBank/DDBJ whole genome shotgun (WGS) entry which is preliminary data.</text>
</comment>
<dbReference type="Gene3D" id="3.10.100.10">
    <property type="entry name" value="Mannose-Binding Protein A, subunit A"/>
    <property type="match status" value="1"/>
</dbReference>
<name>A0AAV3XB46_9CYAN</name>
<keyword evidence="1" id="KW-0732">Signal</keyword>